<sequence length="1537" mass="172974">MHGPGTVEDDLEKGLNIWGKYEKDLAKVVAAQQEVANAQKLLDLPGRMKEFRDSLPLLLDLKNEALRDRHWKELMEKTGTKFEINTESFTLENMFAMELQKHSEVIDEIVTCAVKELGIEKLMNETVKQPNIKVGCLRPNRLADLQALSEGLESCQKSLNDYLDCKRNAFPRFFFISDDELLRILGSSDPACVQEHIIKMYDNIASLRFDIISSGETVAGAMVSAEGEVMELKKPIPVEGKVEDWMTGVLLEMRKTNRLITKEAVFHYCENKSRVDWMFLYQGMVVLAANQALSMYLGGAPAGPAGTGKTESTKDLAKALGLLCIVTNCGEGMDYLFEGKEISLDGRMGIFITMNPGYAGRTELPESIKALFRPVVVIVPDLQQICEIMLFSEGFLMAKALAKKMTVLYKLAREQLSKQSHYDFGLRALKSVLVMAGELKRGSPDLNEDVVLMRALRDMNLPKFVFEDVPLFLGLISDLFPCLDCPRVRYPSFNDAVEQILQEENCIILPNQVDKVVQMYETMMTRHTTMVVGPTGGGKSVVISTLCQAQTKMGLQTNMFPLNPKAMSVIELYGVLDPDTRDWTDGILSNIFRDINKPTDKQERRYILFDGDVDALWVENMNSVMDDNKLLTLANGERIRLQSHCALLFEVGDLQYASPATVSRCGMVFVDPKNLRYTPYWQKWVTTRHSKKQIILQKLFEKYVHSSIDMIVDGVIDGKQGKKLKTIVPQTDLNMVDSYGTQQPIALLKLLLDRGGMYDRGKDLNYKILKDLGFIAAMGKAGGGRNEVDPRFVSLFSVFGIPFPSVESLHLIYSSIIRGHTKVQDLIKNLVGEYFKSDTEAVMKDPILFGDYSNALDETEPRVYKDIIDYDASKALFQELLEEYNENKPRMNLVLFDDALEHLTRVHRILRIDRAHALLVGVGGSGKQSLTRLAAFTAGCEVFEITLSRGYNESNFRDDLKILYLKLGIENKKTVFLFTDAHVAEEGFLELINNMLTSGIVPALFPDDEKESVLNQIRDEALQKGAGPSKESLWQYFVDKSANNLHIVLGMSPVGDTLRMRCRNFPGLMNNTVIDWFLPWPPQALLAVAQSFLEESPMIPAVHSEAVISHICMVHSSVAEYSKTFLQKLRRYNYVTPKNYLDFINTYSNLLEEKDKYILGQCKHLEGGVDKIKEASEQLDVLNAKLAEQKIVLGEKSTACEALLEEIATNTTIAEEKKVLAEDKAKEIEEQNKVISVEKKEAESSLAEALPVLEGARHALQDLDKSDVTEIRSFAKPPKQVQVVCEGILVLRGYKDISWLSAKGMMSDSNFLRSLMEMDCDSITNSQVTTVKGYLRNLKTNIAEMQGISKAGAGMFKFVEAIIGYCDVAREIKPKRDKVARLEKNFFQSKQELERIQNELSSIQVELKALGDKYQTAITEKQQLQEEAELMEKRLIAADKLISGLSSENERWTQDLEELKQQRVHLLGDCLISAAFLSYAGAFSSDFRKEMIYEVWLNDVQNGVQRACLQMSCQSRTASSPPEGADSLSVLTHNSKR</sequence>
<dbReference type="EMBL" id="RHFK02000022">
    <property type="protein sequence ID" value="TWW56006.1"/>
    <property type="molecule type" value="Genomic_DNA"/>
</dbReference>
<evidence type="ECO:0000256" key="3">
    <source>
        <dbReference type="ARBA" id="ARBA00022490"/>
    </source>
</evidence>
<keyword evidence="4" id="KW-0493">Microtubule</keyword>
<dbReference type="Gene3D" id="1.10.287.2620">
    <property type="match status" value="1"/>
</dbReference>
<dbReference type="InterPro" id="IPR026983">
    <property type="entry name" value="DHC"/>
</dbReference>
<proteinExistence type="inferred from homology"/>
<dbReference type="InterPro" id="IPR024743">
    <property type="entry name" value="Dynein_HC_stalk"/>
</dbReference>
<evidence type="ECO:0000256" key="15">
    <source>
        <dbReference type="SAM" id="MobiDB-lite"/>
    </source>
</evidence>
<evidence type="ECO:0000256" key="4">
    <source>
        <dbReference type="ARBA" id="ARBA00022701"/>
    </source>
</evidence>
<comment type="caution">
    <text evidence="20">The sequence shown here is derived from an EMBL/GenBank/DDBJ whole genome shotgun (WGS) entry which is preliminary data.</text>
</comment>
<keyword evidence="8" id="KW-0243">Dynein</keyword>
<dbReference type="FunFam" id="3.20.180.20:FF:000001">
    <property type="entry name" value="Dynein axonemal heavy chain 5"/>
    <property type="match status" value="1"/>
</dbReference>
<feature type="domain" description="Dynein heavy chain coiled coil stalk" evidence="18">
    <location>
        <begin position="1164"/>
        <end position="1497"/>
    </location>
</feature>
<dbReference type="Pfam" id="PF08393">
    <property type="entry name" value="DHC_N2"/>
    <property type="match status" value="1"/>
</dbReference>
<keyword evidence="3" id="KW-0963">Cytoplasm</keyword>
<dbReference type="Gene3D" id="3.40.50.300">
    <property type="entry name" value="P-loop containing nucleotide triphosphate hydrolases"/>
    <property type="match status" value="4"/>
</dbReference>
<protein>
    <submittedName>
        <fullName evidence="20">Dynein heavy chain 10, axonemal</fullName>
    </submittedName>
</protein>
<dbReference type="InterPro" id="IPR027417">
    <property type="entry name" value="P-loop_NTPase"/>
</dbReference>
<keyword evidence="9 14" id="KW-0175">Coiled coil</keyword>
<gene>
    <name evidence="20" type="ORF">D4764_09G0010560</name>
</gene>
<feature type="domain" description="Dynein heavy chain AAA module D4" evidence="19">
    <location>
        <begin position="891"/>
        <end position="1150"/>
    </location>
</feature>
<evidence type="ECO:0000259" key="16">
    <source>
        <dbReference type="Pfam" id="PF08393"/>
    </source>
</evidence>
<dbReference type="GO" id="GO:0051959">
    <property type="term" value="F:dynein light intermediate chain binding"/>
    <property type="evidence" value="ECO:0007669"/>
    <property type="project" value="InterPro"/>
</dbReference>
<name>A0A5C6MLK9_9TELE</name>
<dbReference type="InterPro" id="IPR043157">
    <property type="entry name" value="Dynein_AAA1S"/>
</dbReference>
<dbReference type="Gene3D" id="3.20.180.20">
    <property type="entry name" value="Dynein heavy chain, N-terminal domain 2"/>
    <property type="match status" value="1"/>
</dbReference>
<dbReference type="PANTHER" id="PTHR22878:SF63">
    <property type="entry name" value="DYNEIN AXONEMAL HEAVY CHAIN 10"/>
    <property type="match status" value="1"/>
</dbReference>
<accession>A0A5C6MLK9</accession>
<feature type="region of interest" description="Disordered" evidence="15">
    <location>
        <begin position="1515"/>
        <end position="1537"/>
    </location>
</feature>
<dbReference type="GO" id="GO:0030286">
    <property type="term" value="C:dynein complex"/>
    <property type="evidence" value="ECO:0007669"/>
    <property type="project" value="UniProtKB-KW"/>
</dbReference>
<dbReference type="Pfam" id="PF12774">
    <property type="entry name" value="AAA_6"/>
    <property type="match status" value="2"/>
</dbReference>
<dbReference type="PANTHER" id="PTHR22878">
    <property type="entry name" value="DYNEIN HEAVY CHAIN 6, AXONEMAL-LIKE-RELATED"/>
    <property type="match status" value="1"/>
</dbReference>
<dbReference type="Proteomes" id="UP000324091">
    <property type="component" value="Chromosome 9"/>
</dbReference>
<keyword evidence="21" id="KW-1185">Reference proteome</keyword>
<evidence type="ECO:0000256" key="14">
    <source>
        <dbReference type="SAM" id="Coils"/>
    </source>
</evidence>
<dbReference type="GO" id="GO:0007018">
    <property type="term" value="P:microtubule-based movement"/>
    <property type="evidence" value="ECO:0007669"/>
    <property type="project" value="InterPro"/>
</dbReference>
<evidence type="ECO:0000313" key="20">
    <source>
        <dbReference type="EMBL" id="TWW56006.1"/>
    </source>
</evidence>
<dbReference type="GO" id="GO:0005874">
    <property type="term" value="C:microtubule"/>
    <property type="evidence" value="ECO:0007669"/>
    <property type="project" value="UniProtKB-KW"/>
</dbReference>
<feature type="domain" description="Dynein heavy chain hydrolytic ATP-binding dynein motor region" evidence="17">
    <location>
        <begin position="336"/>
        <end position="540"/>
    </location>
</feature>
<dbReference type="GO" id="GO:0005930">
    <property type="term" value="C:axoneme"/>
    <property type="evidence" value="ECO:0007669"/>
    <property type="project" value="UniProtKB-SubCell"/>
</dbReference>
<keyword evidence="12" id="KW-0206">Cytoskeleton</keyword>
<dbReference type="FunFam" id="1.10.8.710:FF:000002">
    <property type="entry name" value="dynein heavy chain 17, axonemal"/>
    <property type="match status" value="1"/>
</dbReference>
<evidence type="ECO:0000256" key="13">
    <source>
        <dbReference type="ARBA" id="ARBA00023273"/>
    </source>
</evidence>
<evidence type="ECO:0000256" key="8">
    <source>
        <dbReference type="ARBA" id="ARBA00023017"/>
    </source>
</evidence>
<dbReference type="FunFam" id="3.40.50.300:FF:002141">
    <property type="entry name" value="Dynein heavy chain"/>
    <property type="match status" value="1"/>
</dbReference>
<evidence type="ECO:0000256" key="7">
    <source>
        <dbReference type="ARBA" id="ARBA00022840"/>
    </source>
</evidence>
<dbReference type="FunFam" id="1.20.920.20:FF:000008">
    <property type="entry name" value="Dynein heavy chain 10, axonemal"/>
    <property type="match status" value="1"/>
</dbReference>
<evidence type="ECO:0000256" key="5">
    <source>
        <dbReference type="ARBA" id="ARBA00022737"/>
    </source>
</evidence>
<reference evidence="20 21" key="1">
    <citation type="submission" date="2019-04" db="EMBL/GenBank/DDBJ databases">
        <title>Chromosome genome assembly for Takifugu flavidus.</title>
        <authorList>
            <person name="Xiao S."/>
        </authorList>
    </citation>
    <scope>NUCLEOTIDE SEQUENCE [LARGE SCALE GENOMIC DNA]</scope>
    <source>
        <strain evidence="20">HTHZ2018</strain>
        <tissue evidence="20">Muscle</tissue>
    </source>
</reference>
<evidence type="ECO:0000259" key="18">
    <source>
        <dbReference type="Pfam" id="PF12777"/>
    </source>
</evidence>
<evidence type="ECO:0000259" key="19">
    <source>
        <dbReference type="Pfam" id="PF12780"/>
    </source>
</evidence>
<dbReference type="FunFam" id="3.40.50.300:FF:001855">
    <property type="entry name" value="Dynein axonemal heavy chain 10"/>
    <property type="match status" value="1"/>
</dbReference>
<keyword evidence="11" id="KW-0505">Motor protein</keyword>
<feature type="coiled-coil region" evidence="14">
    <location>
        <begin position="1165"/>
        <end position="1245"/>
    </location>
</feature>
<evidence type="ECO:0000259" key="17">
    <source>
        <dbReference type="Pfam" id="PF12774"/>
    </source>
</evidence>
<dbReference type="GO" id="GO:0045505">
    <property type="term" value="F:dynein intermediate chain binding"/>
    <property type="evidence" value="ECO:0007669"/>
    <property type="project" value="InterPro"/>
</dbReference>
<dbReference type="Pfam" id="PF12777">
    <property type="entry name" value="MT"/>
    <property type="match status" value="1"/>
</dbReference>
<evidence type="ECO:0000256" key="6">
    <source>
        <dbReference type="ARBA" id="ARBA00022741"/>
    </source>
</evidence>
<dbReference type="InterPro" id="IPR042228">
    <property type="entry name" value="Dynein_linker_3"/>
</dbReference>
<organism evidence="20 21">
    <name type="scientific">Takifugu flavidus</name>
    <name type="common">sansaifugu</name>
    <dbReference type="NCBI Taxonomy" id="433684"/>
    <lineage>
        <taxon>Eukaryota</taxon>
        <taxon>Metazoa</taxon>
        <taxon>Chordata</taxon>
        <taxon>Craniata</taxon>
        <taxon>Vertebrata</taxon>
        <taxon>Euteleostomi</taxon>
        <taxon>Actinopterygii</taxon>
        <taxon>Neopterygii</taxon>
        <taxon>Teleostei</taxon>
        <taxon>Neoteleostei</taxon>
        <taxon>Acanthomorphata</taxon>
        <taxon>Eupercaria</taxon>
        <taxon>Tetraodontiformes</taxon>
        <taxon>Tetradontoidea</taxon>
        <taxon>Tetraodontidae</taxon>
        <taxon>Takifugu</taxon>
    </lineage>
</organism>
<feature type="coiled-coil region" evidence="14">
    <location>
        <begin position="1379"/>
        <end position="1469"/>
    </location>
</feature>
<dbReference type="InterPro" id="IPR024317">
    <property type="entry name" value="Dynein_heavy_chain_D4_dom"/>
</dbReference>
<dbReference type="InterPro" id="IPR013602">
    <property type="entry name" value="Dynein_heavy_linker"/>
</dbReference>
<dbReference type="Pfam" id="PF12775">
    <property type="entry name" value="AAA_7"/>
    <property type="match status" value="1"/>
</dbReference>
<comment type="subcellular location">
    <subcellularLocation>
        <location evidence="1">Cytoplasm</location>
        <location evidence="1">Cytoskeleton</location>
        <location evidence="1">Cilium axoneme</location>
    </subcellularLocation>
</comment>
<keyword evidence="10" id="KW-0969">Cilium</keyword>
<dbReference type="Pfam" id="PF12780">
    <property type="entry name" value="AAA_8"/>
    <property type="match status" value="1"/>
</dbReference>
<evidence type="ECO:0000256" key="9">
    <source>
        <dbReference type="ARBA" id="ARBA00023054"/>
    </source>
</evidence>
<evidence type="ECO:0000256" key="10">
    <source>
        <dbReference type="ARBA" id="ARBA00023069"/>
    </source>
</evidence>
<feature type="domain" description="Dynein heavy chain linker" evidence="16">
    <location>
        <begin position="121"/>
        <end position="264"/>
    </location>
</feature>
<dbReference type="InterPro" id="IPR035699">
    <property type="entry name" value="AAA_6"/>
</dbReference>
<keyword evidence="5" id="KW-0677">Repeat</keyword>
<dbReference type="Gene3D" id="1.10.8.710">
    <property type="match status" value="1"/>
</dbReference>
<dbReference type="Gene3D" id="1.20.920.20">
    <property type="match status" value="1"/>
</dbReference>
<evidence type="ECO:0000256" key="12">
    <source>
        <dbReference type="ARBA" id="ARBA00023212"/>
    </source>
</evidence>
<evidence type="ECO:0000256" key="1">
    <source>
        <dbReference type="ARBA" id="ARBA00004430"/>
    </source>
</evidence>
<keyword evidence="7" id="KW-0067">ATP-binding</keyword>
<dbReference type="FunFam" id="1.10.287.2620:FF:000002">
    <property type="entry name" value="Dynein heavy chain 2, axonemal"/>
    <property type="match status" value="1"/>
</dbReference>
<keyword evidence="13" id="KW-0966">Cell projection</keyword>
<evidence type="ECO:0000256" key="11">
    <source>
        <dbReference type="ARBA" id="ARBA00023175"/>
    </source>
</evidence>
<evidence type="ECO:0000256" key="2">
    <source>
        <dbReference type="ARBA" id="ARBA00008887"/>
    </source>
</evidence>
<dbReference type="SUPFAM" id="SSF52540">
    <property type="entry name" value="P-loop containing nucleoside triphosphate hydrolases"/>
    <property type="match status" value="4"/>
</dbReference>
<dbReference type="GO" id="GO:0005524">
    <property type="term" value="F:ATP binding"/>
    <property type="evidence" value="ECO:0007669"/>
    <property type="project" value="UniProtKB-KW"/>
</dbReference>
<keyword evidence="6" id="KW-0547">Nucleotide-binding</keyword>
<feature type="domain" description="Dynein heavy chain hydrolytic ATP-binding dynein motor region" evidence="17">
    <location>
        <begin position="287"/>
        <end position="335"/>
    </location>
</feature>
<evidence type="ECO:0000313" key="21">
    <source>
        <dbReference type="Proteomes" id="UP000324091"/>
    </source>
</evidence>
<comment type="similarity">
    <text evidence="2">Belongs to the dynein heavy chain family.</text>
</comment>